<dbReference type="RefSeq" id="WP_165613268.1">
    <property type="nucleotide sequence ID" value="NZ_FQZM01000043.1"/>
</dbReference>
<evidence type="ECO:0000313" key="1">
    <source>
        <dbReference type="EMBL" id="SHJ59428.1"/>
    </source>
</evidence>
<accession>A0A1M6KKC6</accession>
<proteinExistence type="predicted"/>
<dbReference type="EMBL" id="FQZM01000043">
    <property type="protein sequence ID" value="SHJ59428.1"/>
    <property type="molecule type" value="Genomic_DNA"/>
</dbReference>
<gene>
    <name evidence="1" type="ORF">SAMN02745219_02901</name>
</gene>
<name>A0A1M6KKC6_9FIRM</name>
<dbReference type="Proteomes" id="UP000184529">
    <property type="component" value="Unassembled WGS sequence"/>
</dbReference>
<organism evidence="1 2">
    <name type="scientific">Desulfofundulus thermosubterraneus DSM 16057</name>
    <dbReference type="NCBI Taxonomy" id="1121432"/>
    <lineage>
        <taxon>Bacteria</taxon>
        <taxon>Bacillati</taxon>
        <taxon>Bacillota</taxon>
        <taxon>Clostridia</taxon>
        <taxon>Eubacteriales</taxon>
        <taxon>Peptococcaceae</taxon>
        <taxon>Desulfofundulus</taxon>
    </lineage>
</organism>
<evidence type="ECO:0000313" key="2">
    <source>
        <dbReference type="Proteomes" id="UP000184529"/>
    </source>
</evidence>
<reference evidence="2" key="1">
    <citation type="submission" date="2016-11" db="EMBL/GenBank/DDBJ databases">
        <authorList>
            <person name="Varghese N."/>
            <person name="Submissions S."/>
        </authorList>
    </citation>
    <scope>NUCLEOTIDE SEQUENCE [LARGE SCALE GENOMIC DNA]</scope>
    <source>
        <strain evidence="2">DSM 16057</strain>
    </source>
</reference>
<dbReference type="STRING" id="1121432.SAMN02745219_02901"/>
<sequence length="56" mass="6283">MKKVCCVCGKHPRVRRKDPWGKWERISDLRPAAGGKLICSACLGELVRDTVVMLKS</sequence>
<keyword evidence="2" id="KW-1185">Reference proteome</keyword>
<dbReference type="AlphaFoldDB" id="A0A1M6KKC6"/>
<protein>
    <submittedName>
        <fullName evidence="1">Uncharacterized protein</fullName>
    </submittedName>
</protein>